<gene>
    <name evidence="1" type="ORF">A0128_21440</name>
</gene>
<proteinExistence type="predicted"/>
<dbReference type="RefSeq" id="WP_069609786.1">
    <property type="nucleotide sequence ID" value="NZ_CP015218.1"/>
</dbReference>
<keyword evidence="2" id="KW-1185">Reference proteome</keyword>
<name>A0A1D7V412_9LEPT</name>
<organism evidence="1 2">
    <name type="scientific">Leptospira tipperaryensis</name>
    <dbReference type="NCBI Taxonomy" id="2564040"/>
    <lineage>
        <taxon>Bacteria</taxon>
        <taxon>Pseudomonadati</taxon>
        <taxon>Spirochaetota</taxon>
        <taxon>Spirochaetia</taxon>
        <taxon>Leptospirales</taxon>
        <taxon>Leptospiraceae</taxon>
        <taxon>Leptospira</taxon>
    </lineage>
</organism>
<accession>A0A1D7V412</accession>
<dbReference type="Proteomes" id="UP000094197">
    <property type="component" value="Chromosome 2"/>
</dbReference>
<evidence type="ECO:0000313" key="1">
    <source>
        <dbReference type="EMBL" id="AOP36569.1"/>
    </source>
</evidence>
<dbReference type="EMBL" id="CP015218">
    <property type="protein sequence ID" value="AOP36569.1"/>
    <property type="molecule type" value="Genomic_DNA"/>
</dbReference>
<sequence length="68" mass="8057">MWLKLGDSEIINLDYISTIKKNPSSNAIEIIYNDLNHIKSLPFRNPEERDRAYDAILENLSRMKLFFK</sequence>
<dbReference type="OrthoDB" id="331829at2"/>
<dbReference type="AlphaFoldDB" id="A0A1D7V412"/>
<protein>
    <submittedName>
        <fullName evidence="1">Uncharacterized protein</fullName>
    </submittedName>
</protein>
<evidence type="ECO:0000313" key="2">
    <source>
        <dbReference type="Proteomes" id="UP000094197"/>
    </source>
</evidence>
<reference evidence="1 2" key="1">
    <citation type="submission" date="2016-04" db="EMBL/GenBank/DDBJ databases">
        <title>Complete genome seqeunce of Leptospira alstonii serovar Room22.</title>
        <authorList>
            <person name="Nally J.E."/>
            <person name="Bayles D.O."/>
            <person name="Hurley D."/>
            <person name="Fanning S."/>
            <person name="McMahon B.J."/>
            <person name="Arent Z."/>
        </authorList>
    </citation>
    <scope>NUCLEOTIDE SEQUENCE [LARGE SCALE GENOMIC DNA]</scope>
    <source>
        <strain evidence="1 2">GWTS #1</strain>
    </source>
</reference>
<dbReference type="KEGG" id="laj:A0128_21440"/>